<sequence>MKLRNQMKQNPIPPEDGPDRVDINVMAETFAERGAETSSEPTLPDLNTQPTFYRSIPFFQQTFPEIPADSVDVPNLRYAKFYNKSEGRLDKGMLFKTKEELMEAVQDHSIRHARREYYVTESSKTKWKVLCNHSTEVVDEETYPSWKWFLQQLSRHIIRGRRGMCLISDRHGGLIKAVREGSLLASWLRISIKKVQPHLDEIKKQDVKAFAYLDAINKEKWTASHDGGWRCRILTTNMSECINGVLKGARRLPVSALVEITLERTVHYFHVRAMKGKKMLQNNQLWTDFACKMFISWQQKAVEHTVTKYSHAQQSASFVTRRQVCGAYNISAASMVKDYYDVMAYNNTYSKHFEPVQSEDYWDDPNFQLVHDPTIRTVTRPGRNQTTRIHNEMDWRQTRARQEAQQQQGDSSIQENVP</sequence>
<protein>
    <submittedName>
        <fullName evidence="2">Uncharacterized protein</fullName>
    </submittedName>
</protein>
<gene>
    <name evidence="2" type="ORF">Sangu_1555100</name>
</gene>
<dbReference type="PANTHER" id="PTHR31973">
    <property type="entry name" value="POLYPROTEIN, PUTATIVE-RELATED"/>
    <property type="match status" value="1"/>
</dbReference>
<evidence type="ECO:0000313" key="2">
    <source>
        <dbReference type="EMBL" id="KAL0333989.1"/>
    </source>
</evidence>
<dbReference type="AlphaFoldDB" id="A0AAW2MR56"/>
<evidence type="ECO:0000256" key="1">
    <source>
        <dbReference type="SAM" id="MobiDB-lite"/>
    </source>
</evidence>
<comment type="caution">
    <text evidence="2">The sequence shown here is derived from an EMBL/GenBank/DDBJ whole genome shotgun (WGS) entry which is preliminary data.</text>
</comment>
<accession>A0AAW2MR56</accession>
<reference evidence="2" key="1">
    <citation type="submission" date="2020-06" db="EMBL/GenBank/DDBJ databases">
        <authorList>
            <person name="Li T."/>
            <person name="Hu X."/>
            <person name="Zhang T."/>
            <person name="Song X."/>
            <person name="Zhang H."/>
            <person name="Dai N."/>
            <person name="Sheng W."/>
            <person name="Hou X."/>
            <person name="Wei L."/>
        </authorList>
    </citation>
    <scope>NUCLEOTIDE SEQUENCE</scope>
    <source>
        <strain evidence="2">G01</strain>
        <tissue evidence="2">Leaf</tissue>
    </source>
</reference>
<dbReference type="EMBL" id="JACGWK010000009">
    <property type="protein sequence ID" value="KAL0333989.1"/>
    <property type="molecule type" value="Genomic_DNA"/>
</dbReference>
<feature type="region of interest" description="Disordered" evidence="1">
    <location>
        <begin position="1"/>
        <end position="20"/>
    </location>
</feature>
<feature type="compositionally biased region" description="Polar residues" evidence="1">
    <location>
        <begin position="409"/>
        <end position="418"/>
    </location>
</feature>
<name>A0AAW2MR56_9LAMI</name>
<proteinExistence type="predicted"/>
<feature type="compositionally biased region" description="Basic and acidic residues" evidence="1">
    <location>
        <begin position="389"/>
        <end position="402"/>
    </location>
</feature>
<reference evidence="2" key="2">
    <citation type="journal article" date="2024" name="Plant">
        <title>Genomic evolution and insights into agronomic trait innovations of Sesamum species.</title>
        <authorList>
            <person name="Miao H."/>
            <person name="Wang L."/>
            <person name="Qu L."/>
            <person name="Liu H."/>
            <person name="Sun Y."/>
            <person name="Le M."/>
            <person name="Wang Q."/>
            <person name="Wei S."/>
            <person name="Zheng Y."/>
            <person name="Lin W."/>
            <person name="Duan Y."/>
            <person name="Cao H."/>
            <person name="Xiong S."/>
            <person name="Wang X."/>
            <person name="Wei L."/>
            <person name="Li C."/>
            <person name="Ma Q."/>
            <person name="Ju M."/>
            <person name="Zhao R."/>
            <person name="Li G."/>
            <person name="Mu C."/>
            <person name="Tian Q."/>
            <person name="Mei H."/>
            <person name="Zhang T."/>
            <person name="Gao T."/>
            <person name="Zhang H."/>
        </authorList>
    </citation>
    <scope>NUCLEOTIDE SEQUENCE</scope>
    <source>
        <strain evidence="2">G01</strain>
    </source>
</reference>
<dbReference type="PANTHER" id="PTHR31973:SF195">
    <property type="entry name" value="MUDR FAMILY TRANSPOSASE"/>
    <property type="match status" value="1"/>
</dbReference>
<feature type="region of interest" description="Disordered" evidence="1">
    <location>
        <begin position="384"/>
        <end position="418"/>
    </location>
</feature>
<organism evidence="2">
    <name type="scientific">Sesamum angustifolium</name>
    <dbReference type="NCBI Taxonomy" id="2727405"/>
    <lineage>
        <taxon>Eukaryota</taxon>
        <taxon>Viridiplantae</taxon>
        <taxon>Streptophyta</taxon>
        <taxon>Embryophyta</taxon>
        <taxon>Tracheophyta</taxon>
        <taxon>Spermatophyta</taxon>
        <taxon>Magnoliopsida</taxon>
        <taxon>eudicotyledons</taxon>
        <taxon>Gunneridae</taxon>
        <taxon>Pentapetalae</taxon>
        <taxon>asterids</taxon>
        <taxon>lamiids</taxon>
        <taxon>Lamiales</taxon>
        <taxon>Pedaliaceae</taxon>
        <taxon>Sesamum</taxon>
    </lineage>
</organism>